<feature type="region of interest" description="Disordered" evidence="1">
    <location>
        <begin position="246"/>
        <end position="268"/>
    </location>
</feature>
<gene>
    <name evidence="3" type="ORF">G3M70_02250</name>
</gene>
<dbReference type="Gene3D" id="3.90.420.10">
    <property type="entry name" value="Oxidoreductase, molybdopterin-binding domain"/>
    <property type="match status" value="1"/>
</dbReference>
<dbReference type="Proteomes" id="UP000594688">
    <property type="component" value="Chromosome"/>
</dbReference>
<dbReference type="AlphaFoldDB" id="A0A7T0BUM9"/>
<reference evidence="3 4" key="1">
    <citation type="submission" date="2020-02" db="EMBL/GenBank/DDBJ databases">
        <title>Genomic and physiological characterization of two novel Nitrospinaceae genera.</title>
        <authorList>
            <person name="Mueller A.J."/>
            <person name="Jung M.-Y."/>
            <person name="Strachan C.R."/>
            <person name="Herbold C.W."/>
            <person name="Kirkegaard R.H."/>
            <person name="Daims H."/>
        </authorList>
    </citation>
    <scope>NUCLEOTIDE SEQUENCE [LARGE SCALE GENOMIC DNA]</scope>
    <source>
        <strain evidence="3">EB</strain>
    </source>
</reference>
<evidence type="ECO:0000256" key="1">
    <source>
        <dbReference type="SAM" id="MobiDB-lite"/>
    </source>
</evidence>
<dbReference type="InterPro" id="IPR036374">
    <property type="entry name" value="OxRdtase_Mopterin-bd_sf"/>
</dbReference>
<feature type="compositionally biased region" description="Basic and acidic residues" evidence="1">
    <location>
        <begin position="246"/>
        <end position="260"/>
    </location>
</feature>
<evidence type="ECO:0000313" key="3">
    <source>
        <dbReference type="EMBL" id="QPJ60772.1"/>
    </source>
</evidence>
<organism evidence="3 4">
    <name type="scientific">Candidatus Nitronauta litoralis</name>
    <dbReference type="NCBI Taxonomy" id="2705533"/>
    <lineage>
        <taxon>Bacteria</taxon>
        <taxon>Pseudomonadati</taxon>
        <taxon>Nitrospinota/Tectimicrobiota group</taxon>
        <taxon>Nitrospinota</taxon>
        <taxon>Nitrospinia</taxon>
        <taxon>Nitrospinales</taxon>
        <taxon>Nitrospinaceae</taxon>
        <taxon>Candidatus Nitronauta</taxon>
    </lineage>
</organism>
<dbReference type="Pfam" id="PF00174">
    <property type="entry name" value="Oxidored_molyb"/>
    <property type="match status" value="1"/>
</dbReference>
<dbReference type="InterPro" id="IPR000572">
    <property type="entry name" value="OxRdtase_Mopterin-bd_dom"/>
</dbReference>
<evidence type="ECO:0000313" key="4">
    <source>
        <dbReference type="Proteomes" id="UP000594688"/>
    </source>
</evidence>
<dbReference type="SUPFAM" id="SSF56524">
    <property type="entry name" value="Oxidoreductase molybdopterin-binding domain"/>
    <property type="match status" value="1"/>
</dbReference>
<dbReference type="PANTHER" id="PTHR43032:SF3">
    <property type="entry name" value="PROTEIN-METHIONINE-SULFOXIDE REDUCTASE CATALYTIC SUBUNIT MSRP"/>
    <property type="match status" value="1"/>
</dbReference>
<sequence length="268" mass="31040">MKPWWARLQIDRRTLLKAISLGSLSLLKPASSSATIKFQNDKNIPPNYLQNRDIPGFYIRSAVPFEGVDMSAWRLKVGGLVDSPENFAYEDLFGFKRVKQTSRLKCVECWSAKALWEGFRFQEIIDHVKPDPKARYVYFQSADTYYESYRIDELLRPRVLMVLRMNSQPLSADHGHPLRLIAPYKYGYKNIKYITSITFTEDRKRNYWADTGPYSVDGTIQPGIDHPLDYGKRPLPISGGEVFHFFDKRPDSNPTHEKPVDTPQNKKS</sequence>
<protein>
    <submittedName>
        <fullName evidence="3">Molybdopterin-dependent oxidoreductase</fullName>
    </submittedName>
</protein>
<dbReference type="EMBL" id="CP048685">
    <property type="protein sequence ID" value="QPJ60772.1"/>
    <property type="molecule type" value="Genomic_DNA"/>
</dbReference>
<proteinExistence type="predicted"/>
<dbReference type="CDD" id="cd00321">
    <property type="entry name" value="SO_family_Moco"/>
    <property type="match status" value="1"/>
</dbReference>
<evidence type="ECO:0000259" key="2">
    <source>
        <dbReference type="Pfam" id="PF00174"/>
    </source>
</evidence>
<dbReference type="PANTHER" id="PTHR43032">
    <property type="entry name" value="PROTEIN-METHIONINE-SULFOXIDE REDUCTASE"/>
    <property type="match status" value="1"/>
</dbReference>
<feature type="domain" description="Oxidoreductase molybdopterin-binding" evidence="2">
    <location>
        <begin position="67"/>
        <end position="208"/>
    </location>
</feature>
<name>A0A7T0BUM9_9BACT</name>
<dbReference type="KEGG" id="nli:G3M70_02250"/>
<accession>A0A7T0BUM9</accession>